<feature type="region of interest" description="Disordered" evidence="1">
    <location>
        <begin position="1"/>
        <end position="36"/>
    </location>
</feature>
<dbReference type="PANTHER" id="PTHR33744">
    <property type="entry name" value="CARBOHYDRATE DIACID REGULATOR"/>
    <property type="match status" value="1"/>
</dbReference>
<dbReference type="Pfam" id="PF25906">
    <property type="entry name" value="PucR-like_N"/>
    <property type="match status" value="1"/>
</dbReference>
<dbReference type="EMBL" id="QTTT01000001">
    <property type="protein sequence ID" value="REE99765.1"/>
    <property type="molecule type" value="Genomic_DNA"/>
</dbReference>
<keyword evidence="5" id="KW-1185">Reference proteome</keyword>
<evidence type="ECO:0000313" key="5">
    <source>
        <dbReference type="Proteomes" id="UP000256661"/>
    </source>
</evidence>
<dbReference type="Proteomes" id="UP000256661">
    <property type="component" value="Unassembled WGS sequence"/>
</dbReference>
<comment type="caution">
    <text evidence="4">The sequence shown here is derived from an EMBL/GenBank/DDBJ whole genome shotgun (WGS) entry which is preliminary data.</text>
</comment>
<dbReference type="OrthoDB" id="3449988at2"/>
<dbReference type="InterPro" id="IPR025736">
    <property type="entry name" value="PucR_C-HTH_dom"/>
</dbReference>
<evidence type="ECO:0000259" key="3">
    <source>
        <dbReference type="Pfam" id="PF25906"/>
    </source>
</evidence>
<protein>
    <submittedName>
        <fullName evidence="4">PucR-like helix-turn-helix protein</fullName>
    </submittedName>
</protein>
<evidence type="ECO:0000313" key="4">
    <source>
        <dbReference type="EMBL" id="REE99765.1"/>
    </source>
</evidence>
<reference evidence="4 5" key="1">
    <citation type="submission" date="2018-08" db="EMBL/GenBank/DDBJ databases">
        <title>Sequencing the genomes of 1000 actinobacteria strains.</title>
        <authorList>
            <person name="Klenk H.-P."/>
        </authorList>
    </citation>
    <scope>NUCLEOTIDE SEQUENCE [LARGE SCALE GENOMIC DNA]</scope>
    <source>
        <strain evidence="4 5">DSM 43927</strain>
    </source>
</reference>
<dbReference type="AlphaFoldDB" id="A0A3D9T3C9"/>
<gene>
    <name evidence="4" type="ORF">DFJ69_5281</name>
</gene>
<evidence type="ECO:0000256" key="1">
    <source>
        <dbReference type="SAM" id="MobiDB-lite"/>
    </source>
</evidence>
<dbReference type="PANTHER" id="PTHR33744:SF1">
    <property type="entry name" value="DNA-BINDING TRANSCRIPTIONAL ACTIVATOR ADER"/>
    <property type="match status" value="1"/>
</dbReference>
<name>A0A3D9T3C9_9ACTN</name>
<feature type="domain" description="PucR C-terminal helix-turn-helix" evidence="2">
    <location>
        <begin position="363"/>
        <end position="419"/>
    </location>
</feature>
<feature type="domain" description="PucR-like N-terminal" evidence="3">
    <location>
        <begin position="38"/>
        <end position="203"/>
    </location>
</feature>
<dbReference type="InterPro" id="IPR058663">
    <property type="entry name" value="PucR-like_N"/>
</dbReference>
<dbReference type="InterPro" id="IPR042070">
    <property type="entry name" value="PucR_C-HTH_sf"/>
</dbReference>
<accession>A0A3D9T3C9</accession>
<dbReference type="Gene3D" id="1.10.10.2840">
    <property type="entry name" value="PucR C-terminal helix-turn-helix domain"/>
    <property type="match status" value="1"/>
</dbReference>
<organism evidence="4 5">
    <name type="scientific">Thermomonospora umbrina</name>
    <dbReference type="NCBI Taxonomy" id="111806"/>
    <lineage>
        <taxon>Bacteria</taxon>
        <taxon>Bacillati</taxon>
        <taxon>Actinomycetota</taxon>
        <taxon>Actinomycetes</taxon>
        <taxon>Streptosporangiales</taxon>
        <taxon>Thermomonosporaceae</taxon>
        <taxon>Thermomonospora</taxon>
    </lineage>
</organism>
<proteinExistence type="predicted"/>
<dbReference type="InterPro" id="IPR051448">
    <property type="entry name" value="CdaR-like_regulators"/>
</dbReference>
<evidence type="ECO:0000259" key="2">
    <source>
        <dbReference type="Pfam" id="PF13556"/>
    </source>
</evidence>
<sequence>MTGPSGRWTSTVRCRNPPTEHGGDSLGALDQDESRQPWRNVPRDVAVGFRPFVPAVAEEAMEAIRRQVPEYVRPADPKYGEVLRHAVENAIGHFIDLIGDPDTPWDATLEFFREVGYGEAKEGRNLDHWELALRLGARLAIRSLGEQSGRLGISRQTLGQLAEAVFAYLEVIAAAASRGHAEATAHAAGEVQNRRRRLIELLLADTAAPQAVEDLARLAGWSIPRTLCVVAFHERGEGRFRPPALPPDVLVDLDRGDPCAIVPDPEGPGRRAMLAAALRDWVAAAGPTVDPMSDPSQTGRSLRWAREALGLARRGLLPAEGMVIATDHMPAMAIMRSEELVSLVAADRLEPLSAVRPSQRVRLARTLLECLRCGFNATEVAGRLQVHPQTVRYRLHQLQDLFGDTLYDPERRLELEMALFAWLAHSPPESPNDPDTDAVPLSPVG</sequence>
<dbReference type="Pfam" id="PF13556">
    <property type="entry name" value="HTH_30"/>
    <property type="match status" value="1"/>
</dbReference>